<organism evidence="3 4">
    <name type="scientific">Echria macrotheca</name>
    <dbReference type="NCBI Taxonomy" id="438768"/>
    <lineage>
        <taxon>Eukaryota</taxon>
        <taxon>Fungi</taxon>
        <taxon>Dikarya</taxon>
        <taxon>Ascomycota</taxon>
        <taxon>Pezizomycotina</taxon>
        <taxon>Sordariomycetes</taxon>
        <taxon>Sordariomycetidae</taxon>
        <taxon>Sordariales</taxon>
        <taxon>Schizotheciaceae</taxon>
        <taxon>Echria</taxon>
    </lineage>
</organism>
<dbReference type="GO" id="GO:0046856">
    <property type="term" value="P:phosphatidylinositol dephosphorylation"/>
    <property type="evidence" value="ECO:0007669"/>
    <property type="project" value="InterPro"/>
</dbReference>
<feature type="compositionally biased region" description="Acidic residues" evidence="1">
    <location>
        <begin position="462"/>
        <end position="479"/>
    </location>
</feature>
<dbReference type="AlphaFoldDB" id="A0AAJ0BCH5"/>
<dbReference type="PANTHER" id="PTHR11200:SF300">
    <property type="entry name" value="TYPE II INOSITOL 1,4,5-TRISPHOSPHATE 5-PHOSPHATASE"/>
    <property type="match status" value="1"/>
</dbReference>
<evidence type="ECO:0000313" key="4">
    <source>
        <dbReference type="Proteomes" id="UP001239445"/>
    </source>
</evidence>
<reference evidence="3" key="1">
    <citation type="submission" date="2023-06" db="EMBL/GenBank/DDBJ databases">
        <title>Genome-scale phylogeny and comparative genomics of the fungal order Sordariales.</title>
        <authorList>
            <consortium name="Lawrence Berkeley National Laboratory"/>
            <person name="Hensen N."/>
            <person name="Bonometti L."/>
            <person name="Westerberg I."/>
            <person name="Brannstrom I.O."/>
            <person name="Guillou S."/>
            <person name="Cros-Aarteil S."/>
            <person name="Calhoun S."/>
            <person name="Haridas S."/>
            <person name="Kuo A."/>
            <person name="Mondo S."/>
            <person name="Pangilinan J."/>
            <person name="Riley R."/>
            <person name="Labutti K."/>
            <person name="Andreopoulos B."/>
            <person name="Lipzen A."/>
            <person name="Chen C."/>
            <person name="Yanf M."/>
            <person name="Daum C."/>
            <person name="Ng V."/>
            <person name="Clum A."/>
            <person name="Steindorff A."/>
            <person name="Ohm R."/>
            <person name="Martin F."/>
            <person name="Silar P."/>
            <person name="Natvig D."/>
            <person name="Lalanne C."/>
            <person name="Gautier V."/>
            <person name="Ament-Velasquez S.L."/>
            <person name="Kruys A."/>
            <person name="Hutchinson M.I."/>
            <person name="Powell A.J."/>
            <person name="Barry K."/>
            <person name="Miller A.N."/>
            <person name="Grigoriev I.V."/>
            <person name="Debuchy R."/>
            <person name="Gladieux P."/>
            <person name="Thoren M.H."/>
            <person name="Johannesson H."/>
        </authorList>
    </citation>
    <scope>NUCLEOTIDE SEQUENCE</scope>
    <source>
        <strain evidence="3">PSN4</strain>
    </source>
</reference>
<dbReference type="InterPro" id="IPR047078">
    <property type="entry name" value="RhoGAP_OCRL1"/>
</dbReference>
<evidence type="ECO:0000313" key="3">
    <source>
        <dbReference type="EMBL" id="KAK1753306.1"/>
    </source>
</evidence>
<dbReference type="InterPro" id="IPR013783">
    <property type="entry name" value="Ig-like_fold"/>
</dbReference>
<dbReference type="Pfam" id="PF22669">
    <property type="entry name" value="Exo_endo_phos2"/>
    <property type="match status" value="2"/>
</dbReference>
<comment type="caution">
    <text evidence="3">The sequence shown here is derived from an EMBL/GenBank/DDBJ whole genome shotgun (WGS) entry which is preliminary data.</text>
</comment>
<dbReference type="Proteomes" id="UP001239445">
    <property type="component" value="Unassembled WGS sequence"/>
</dbReference>
<feature type="compositionally biased region" description="Basic and acidic residues" evidence="1">
    <location>
        <begin position="434"/>
        <end position="461"/>
    </location>
</feature>
<dbReference type="EMBL" id="MU839838">
    <property type="protein sequence ID" value="KAK1753306.1"/>
    <property type="molecule type" value="Genomic_DNA"/>
</dbReference>
<name>A0AAJ0BCH5_9PEZI</name>
<proteinExistence type="predicted"/>
<evidence type="ECO:0000259" key="2">
    <source>
        <dbReference type="SMART" id="SM00128"/>
    </source>
</evidence>
<keyword evidence="4" id="KW-1185">Reference proteome</keyword>
<dbReference type="SMART" id="SM00128">
    <property type="entry name" value="IPPc"/>
    <property type="match status" value="1"/>
</dbReference>
<feature type="domain" description="Inositol polyphosphate-related phosphatase" evidence="2">
    <location>
        <begin position="42"/>
        <end position="468"/>
    </location>
</feature>
<gene>
    <name evidence="3" type="ORF">QBC47DRAFT_424591</name>
</gene>
<evidence type="ECO:0000256" key="1">
    <source>
        <dbReference type="SAM" id="MobiDB-lite"/>
    </source>
</evidence>
<feature type="compositionally biased region" description="Low complexity" evidence="1">
    <location>
        <begin position="1"/>
        <end position="16"/>
    </location>
</feature>
<protein>
    <submittedName>
        <fullName evidence="3">PI phosphatase</fullName>
    </submittedName>
</protein>
<feature type="region of interest" description="Disordered" evidence="1">
    <location>
        <begin position="434"/>
        <end position="499"/>
    </location>
</feature>
<dbReference type="Gene3D" id="2.60.40.10">
    <property type="entry name" value="Immunoglobulins"/>
    <property type="match status" value="1"/>
</dbReference>
<sequence length="1025" mass="113207">MSATEPPPEDSTSTEPVDLGSTNPYSLHHAVYARRSEYVRPHRIRVKVGTWNVAACPGTDKDLASWFIEGKGLDAALASLDLSHNSAVETEETADAAGLEDAVHVVGGDKIGLYVLGLQEIVDLNTASQYVSRVYTTDTGPLEKWKTALESALPKGYRLITAEQLTGMLLLIYASPEVAPTISNVSTASVGTGLLGYLGNKGAVVSRLILGETTRMVFVNCHLASGIEGSYVDRRIWDVGQILSRTQFQPVVFSGVSEDEGEKIGDEDFIFWFGDLNFRLDGLPGDDIRRLLMLHARGEYDLANKGLPREDSLEGEAVVVQTPSDSDTESEQIEPQAEDEASRPLPDPDEFLPDPHDDPASLQATLDSLIPHDQLTQVIKERKVFHDGWREGPITFLPSYKYDVGTVGLFDSSEKRRAPSWCDRILYRTRRDKDEYEKKVKEEEEARKKDEEMKARGMDHAGDDDEVLFSYDPDNDGDEPPAGAVGTEYDEYDDGGDGTEEVTTKEGFVDRIHLDIYTSHQRVTSSDHKPIVSIFTLDYDAVVPELKAKVHAEVARELDRAENEGRPVVTIVVDSNDSKKPKGRRDQSEHLVDMGDIRFLNKESATLTIANTGRVSATFTFVEKPTTDEVEGPHLPAWLTTTFIRTDTDDGEETVEVGKEVTLEPGETVQAVLEAFVGDIIQARMLNDGQISLEEVLVLRVTDGRDHFIPVRGSWLPTCIGRSIDELIRVPEGGVRQFATRLAAEKGRVGSISYDLDVHSAAPRELFKLTEAIETLAERALADEQMLEECAIPKAAGWPFDESSWKHRDRPRRDIQIASIVDALDRDVAIYDTFNPEMSSVERLEIVSESMLLFLRGLTDGVITMSLWNRIEQASLASIGPAGTTPKLPADDSSEDDKTAILDILSTAPNHNITFVFLTAMLCKLVSELSPLAKSELDVLKAGNTGVGLGVLGRRSLSFRRGGTAQVAEALAALERRRAREKRYAEIFGSVVCRAPAPEKDKDRRISEERQRAVVELFLRGRGDG</sequence>
<dbReference type="InterPro" id="IPR000300">
    <property type="entry name" value="IPPc"/>
</dbReference>
<feature type="region of interest" description="Disordered" evidence="1">
    <location>
        <begin position="1"/>
        <end position="22"/>
    </location>
</feature>
<feature type="compositionally biased region" description="Acidic residues" evidence="1">
    <location>
        <begin position="488"/>
        <end position="499"/>
    </location>
</feature>
<feature type="compositionally biased region" description="Acidic residues" evidence="1">
    <location>
        <begin position="326"/>
        <end position="339"/>
    </location>
</feature>
<dbReference type="InterPro" id="IPR036691">
    <property type="entry name" value="Endo/exonu/phosph_ase_sf"/>
</dbReference>
<dbReference type="Gene3D" id="3.60.10.10">
    <property type="entry name" value="Endonuclease/exonuclease/phosphatase"/>
    <property type="match status" value="1"/>
</dbReference>
<dbReference type="PANTHER" id="PTHR11200">
    <property type="entry name" value="INOSITOL 5-PHOSPHATASE"/>
    <property type="match status" value="1"/>
</dbReference>
<dbReference type="InterPro" id="IPR048869">
    <property type="entry name" value="OCRL-1_2_ASH"/>
</dbReference>
<accession>A0AAJ0BCH5</accession>
<dbReference type="CDD" id="cd04380">
    <property type="entry name" value="RhoGAP_OCRL1"/>
    <property type="match status" value="1"/>
</dbReference>
<feature type="region of interest" description="Disordered" evidence="1">
    <location>
        <begin position="312"/>
        <end position="360"/>
    </location>
</feature>
<dbReference type="InterPro" id="IPR046985">
    <property type="entry name" value="IP5"/>
</dbReference>
<dbReference type="SUPFAM" id="SSF56219">
    <property type="entry name" value="DNase I-like"/>
    <property type="match status" value="1"/>
</dbReference>
<dbReference type="Pfam" id="PF21310">
    <property type="entry name" value="OCRL-like_ASH"/>
    <property type="match status" value="1"/>
</dbReference>
<dbReference type="GO" id="GO:0004439">
    <property type="term" value="F:phosphatidylinositol-4,5-bisphosphate 5-phosphatase activity"/>
    <property type="evidence" value="ECO:0007669"/>
    <property type="project" value="TreeGrafter"/>
</dbReference>